<organism evidence="1 2">
    <name type="scientific">Mycobacteroides abscessus subsp. massiliense</name>
    <dbReference type="NCBI Taxonomy" id="1962118"/>
    <lineage>
        <taxon>Bacteria</taxon>
        <taxon>Bacillati</taxon>
        <taxon>Actinomycetota</taxon>
        <taxon>Actinomycetes</taxon>
        <taxon>Mycobacteriales</taxon>
        <taxon>Mycobacteriaceae</taxon>
        <taxon>Mycobacteroides</taxon>
        <taxon>Mycobacteroides abscessus</taxon>
    </lineage>
</organism>
<accession>A0A1U5R4K8</accession>
<name>A0A1U5R4K8_9MYCO</name>
<dbReference type="AlphaFoldDB" id="A0A1U5R4K8"/>
<protein>
    <recommendedName>
        <fullName evidence="3">DUF4297 domain-containing protein</fullName>
    </recommendedName>
</protein>
<evidence type="ECO:0008006" key="3">
    <source>
        <dbReference type="Google" id="ProtNLM"/>
    </source>
</evidence>
<evidence type="ECO:0000313" key="2">
    <source>
        <dbReference type="Proteomes" id="UP000190074"/>
    </source>
</evidence>
<gene>
    <name evidence="1" type="ORF">SAMEA2259716_00369</name>
</gene>
<dbReference type="EMBL" id="FVGW01000001">
    <property type="protein sequence ID" value="SKL39228.1"/>
    <property type="molecule type" value="Genomic_DNA"/>
</dbReference>
<dbReference type="RefSeq" id="WP_005137781.1">
    <property type="nucleotide sequence ID" value="NZ_FVGW01000001.1"/>
</dbReference>
<proteinExistence type="predicted"/>
<dbReference type="Proteomes" id="UP000190074">
    <property type="component" value="Unassembled WGS sequence"/>
</dbReference>
<sequence>MSAVDAVLAIPQTDDAGAQTADRYEWQAAMAAADGLGAYALHCDGCLKHLDISHIRVICEYHEDWIIQLGTEAELVSAKHREQSSGPWKSITDLVSAGGVGHLFSRWLLVDRHASARLVTNSPTAPGEATDLIECRELLERLAAGDELEPDEQAMLDGCIGTFCRALMMFRKELPEQWQAPQGARAKDLTVPDDLLQAAQAFVLIFRFDHHRPERALTRHAAPSLYAKPLLGKIGQPDILAAPVWEAVVQLFRLRMRAQGSTANGGLPSIGPAPRPRTPDQALEDRIVTLPDIMIAVATAVSHPAAYKPIPRIRRITKLGAKMAQGGCSDTSIERAEQLRIDYTSYRRDRRNSVPGSAAEIQLVERILHRIADEETRKVRTGTAPWGDDLWAALAARLHDSPEELSKFHLDGDLSLGGISELTARCQIWYSEFFDVEAAIVSAKQQSGGSQ</sequence>
<evidence type="ECO:0000313" key="1">
    <source>
        <dbReference type="EMBL" id="SKL39228.1"/>
    </source>
</evidence>
<reference evidence="1 2" key="1">
    <citation type="submission" date="2016-11" db="EMBL/GenBank/DDBJ databases">
        <authorList>
            <consortium name="Pathogen Informatics"/>
        </authorList>
    </citation>
    <scope>NUCLEOTIDE SEQUENCE [LARGE SCALE GENOMIC DNA]</scope>
    <source>
        <strain evidence="1 2">911</strain>
    </source>
</reference>